<feature type="region of interest" description="Disordered" evidence="1">
    <location>
        <begin position="87"/>
        <end position="323"/>
    </location>
</feature>
<dbReference type="EMBL" id="CAJHUB010000775">
    <property type="protein sequence ID" value="CAD7692457.1"/>
    <property type="molecule type" value="Genomic_DNA"/>
</dbReference>
<dbReference type="Proteomes" id="UP000645828">
    <property type="component" value="Unassembled WGS sequence"/>
</dbReference>
<gene>
    <name evidence="2" type="ORF">NYPRO_LOCUS25251</name>
</gene>
<proteinExistence type="predicted"/>
<evidence type="ECO:0000313" key="3">
    <source>
        <dbReference type="Proteomes" id="UP000645828"/>
    </source>
</evidence>
<reference evidence="2" key="1">
    <citation type="submission" date="2020-12" db="EMBL/GenBank/DDBJ databases">
        <authorList>
            <consortium name="Molecular Ecology Group"/>
        </authorList>
    </citation>
    <scope>NUCLEOTIDE SEQUENCE</scope>
    <source>
        <strain evidence="2">TBG_1078</strain>
    </source>
</reference>
<sequence>MVTSLLRDWCQGLHVDAHRALPLAPAFLPLGTFRLWNTRAATDHKAKAALVEFGDPGHPRRRRVVCQDPAYDTGVLRQMRRLLLDEGPRQAAGPGGPGDSVPSAASASSETRRPAQGAEPAARKAGPLAAHRRQAGVGRLGRLCPGQPGGRAAGAGAGRPEPGRRRGSERAVRRAARGRQELSRKEWALPSGTRAGEGPRELLALVTVTHGAEQEPPGREAVGPDGGPEAPRRRVPDLVALLAVRAAGDEEPADGDAADGPPRPHAEPGDEGLEHPEFVAIVASTDPSDPSARRSCRRSWRQSGRMRSPRSFASWPGTPGEPACRWRTQAAGWTPWRCGRPRATGACGSASAPWPRPGRAPAPGARGRRVASRRAGQTARGTSWSSLSPQ</sequence>
<accession>A0A811ZTH5</accession>
<name>A0A811ZTH5_NYCPR</name>
<dbReference type="AlphaFoldDB" id="A0A811ZTH5"/>
<protein>
    <submittedName>
        <fullName evidence="2">(raccoon dog) hypothetical protein</fullName>
    </submittedName>
</protein>
<evidence type="ECO:0000256" key="1">
    <source>
        <dbReference type="SAM" id="MobiDB-lite"/>
    </source>
</evidence>
<feature type="compositionally biased region" description="Basic and acidic residues" evidence="1">
    <location>
        <begin position="262"/>
        <end position="277"/>
    </location>
</feature>
<feature type="region of interest" description="Disordered" evidence="1">
    <location>
        <begin position="335"/>
        <end position="390"/>
    </location>
</feature>
<feature type="compositionally biased region" description="Polar residues" evidence="1">
    <location>
        <begin position="379"/>
        <end position="390"/>
    </location>
</feature>
<comment type="caution">
    <text evidence="2">The sequence shown here is derived from an EMBL/GenBank/DDBJ whole genome shotgun (WGS) entry which is preliminary data.</text>
</comment>
<evidence type="ECO:0000313" key="2">
    <source>
        <dbReference type="EMBL" id="CAD7692457.1"/>
    </source>
</evidence>
<feature type="compositionally biased region" description="Basic and acidic residues" evidence="1">
    <location>
        <begin position="161"/>
        <end position="187"/>
    </location>
</feature>
<feature type="compositionally biased region" description="Gly residues" evidence="1">
    <location>
        <begin position="147"/>
        <end position="157"/>
    </location>
</feature>
<organism evidence="2 3">
    <name type="scientific">Nyctereutes procyonoides</name>
    <name type="common">Raccoon dog</name>
    <name type="synonym">Canis procyonoides</name>
    <dbReference type="NCBI Taxonomy" id="34880"/>
    <lineage>
        <taxon>Eukaryota</taxon>
        <taxon>Metazoa</taxon>
        <taxon>Chordata</taxon>
        <taxon>Craniata</taxon>
        <taxon>Vertebrata</taxon>
        <taxon>Euteleostomi</taxon>
        <taxon>Mammalia</taxon>
        <taxon>Eutheria</taxon>
        <taxon>Laurasiatheria</taxon>
        <taxon>Carnivora</taxon>
        <taxon>Caniformia</taxon>
        <taxon>Canidae</taxon>
        <taxon>Nyctereutes</taxon>
    </lineage>
</organism>
<keyword evidence="3" id="KW-1185">Reference proteome</keyword>